<name>S7V4W9_DESML</name>
<evidence type="ECO:0000313" key="2">
    <source>
        <dbReference type="Proteomes" id="UP000014977"/>
    </source>
</evidence>
<dbReference type="AlphaFoldDB" id="S7V4W9"/>
<dbReference type="OrthoDB" id="9997898at2"/>
<dbReference type="EMBL" id="ATHJ01000088">
    <property type="protein sequence ID" value="EPR39673.1"/>
    <property type="molecule type" value="Genomic_DNA"/>
</dbReference>
<sequence>MPKAVQKLETYYTGNCRSEYLILRDILALDNLPILQRKKDPDDQLRLKSPLKPQGLCLNCDDRHICRHPSFGRNVVYCESYI</sequence>
<protein>
    <submittedName>
        <fullName evidence="1">Uncharacterized protein</fullName>
    </submittedName>
</protein>
<comment type="caution">
    <text evidence="1">The sequence shown here is derived from an EMBL/GenBank/DDBJ whole genome shotgun (WGS) entry which is preliminary data.</text>
</comment>
<keyword evidence="2" id="KW-1185">Reference proteome</keyword>
<accession>S7V4W9</accession>
<evidence type="ECO:0000313" key="1">
    <source>
        <dbReference type="EMBL" id="EPR39673.1"/>
    </source>
</evidence>
<dbReference type="STRING" id="897.B2D07_19290"/>
<proteinExistence type="predicted"/>
<organism evidence="1 2">
    <name type="scientific">Desulfococcus multivorans DSM 2059</name>
    <dbReference type="NCBI Taxonomy" id="1121405"/>
    <lineage>
        <taxon>Bacteria</taxon>
        <taxon>Pseudomonadati</taxon>
        <taxon>Thermodesulfobacteriota</taxon>
        <taxon>Desulfobacteria</taxon>
        <taxon>Desulfobacterales</taxon>
        <taxon>Desulfococcaceae</taxon>
        <taxon>Desulfococcus</taxon>
    </lineage>
</organism>
<dbReference type="Proteomes" id="UP000014977">
    <property type="component" value="Unassembled WGS sequence"/>
</dbReference>
<dbReference type="RefSeq" id="WP_020877278.1">
    <property type="nucleotide sequence ID" value="NZ_ATHJ01000088.1"/>
</dbReference>
<reference evidence="1 2" key="1">
    <citation type="journal article" date="2013" name="Genome Announc.">
        <title>Draft genome sequences for three mercury-methylating, sulfate-reducing bacteria.</title>
        <authorList>
            <person name="Brown S.D."/>
            <person name="Hurt R.A.Jr."/>
            <person name="Gilmour C.C."/>
            <person name="Elias D.A."/>
        </authorList>
    </citation>
    <scope>NUCLEOTIDE SEQUENCE [LARGE SCALE GENOMIC DNA]</scope>
    <source>
        <strain evidence="1 2">DSM 2059</strain>
    </source>
</reference>
<gene>
    <name evidence="1" type="ORF">dsmv_2521</name>
</gene>